<dbReference type="EMBL" id="JBHSPA010000039">
    <property type="protein sequence ID" value="MFC5828644.1"/>
    <property type="molecule type" value="Genomic_DNA"/>
</dbReference>
<feature type="signal peptide" evidence="2">
    <location>
        <begin position="1"/>
        <end position="33"/>
    </location>
</feature>
<evidence type="ECO:0000313" key="4">
    <source>
        <dbReference type="Proteomes" id="UP001596058"/>
    </source>
</evidence>
<gene>
    <name evidence="3" type="ORF">ACFPZ3_32655</name>
</gene>
<keyword evidence="2" id="KW-0732">Signal</keyword>
<proteinExistence type="predicted"/>
<dbReference type="Proteomes" id="UP001596058">
    <property type="component" value="Unassembled WGS sequence"/>
</dbReference>
<evidence type="ECO:0000256" key="1">
    <source>
        <dbReference type="SAM" id="MobiDB-lite"/>
    </source>
</evidence>
<protein>
    <submittedName>
        <fullName evidence="3">Uncharacterized protein</fullName>
    </submittedName>
</protein>
<comment type="caution">
    <text evidence="3">The sequence shown here is derived from an EMBL/GenBank/DDBJ whole genome shotgun (WGS) entry which is preliminary data.</text>
</comment>
<dbReference type="RefSeq" id="WP_379518148.1">
    <property type="nucleotide sequence ID" value="NZ_JBHSPA010000039.1"/>
</dbReference>
<feature type="region of interest" description="Disordered" evidence="1">
    <location>
        <begin position="108"/>
        <end position="128"/>
    </location>
</feature>
<keyword evidence="4" id="KW-1185">Reference proteome</keyword>
<name>A0ABW1CUE1_9ACTN</name>
<organism evidence="3 4">
    <name type="scientific">Nonomuraea insulae</name>
    <dbReference type="NCBI Taxonomy" id="1616787"/>
    <lineage>
        <taxon>Bacteria</taxon>
        <taxon>Bacillati</taxon>
        <taxon>Actinomycetota</taxon>
        <taxon>Actinomycetes</taxon>
        <taxon>Streptosporangiales</taxon>
        <taxon>Streptosporangiaceae</taxon>
        <taxon>Nonomuraea</taxon>
    </lineage>
</organism>
<feature type="chain" id="PRO_5045731994" evidence="2">
    <location>
        <begin position="34"/>
        <end position="128"/>
    </location>
</feature>
<evidence type="ECO:0000313" key="3">
    <source>
        <dbReference type="EMBL" id="MFC5828644.1"/>
    </source>
</evidence>
<accession>A0ABW1CUE1</accession>
<reference evidence="4" key="1">
    <citation type="journal article" date="2019" name="Int. J. Syst. Evol. Microbiol.">
        <title>The Global Catalogue of Microorganisms (GCM) 10K type strain sequencing project: providing services to taxonomists for standard genome sequencing and annotation.</title>
        <authorList>
            <consortium name="The Broad Institute Genomics Platform"/>
            <consortium name="The Broad Institute Genome Sequencing Center for Infectious Disease"/>
            <person name="Wu L."/>
            <person name="Ma J."/>
        </authorList>
    </citation>
    <scope>NUCLEOTIDE SEQUENCE [LARGE SCALE GENOMIC DNA]</scope>
    <source>
        <strain evidence="4">CCUG 53903</strain>
    </source>
</reference>
<evidence type="ECO:0000256" key="2">
    <source>
        <dbReference type="SAM" id="SignalP"/>
    </source>
</evidence>
<sequence length="128" mass="13155">MTTSATRRGLARLTAPPIVIAAALILTATPALANVAVIEIGADTFTNATSQHRTQVESDTFQFGSTIVAAHQTGRFFDGGASDVAFATSTNNGATWTRGNLPGITRFAGGRSTGSATRPWPTPCTTSG</sequence>